<dbReference type="Gene3D" id="3.40.830.10">
    <property type="entry name" value="LigB-like"/>
    <property type="match status" value="1"/>
</dbReference>
<gene>
    <name evidence="2" type="ORF">Malapachy_3049</name>
</gene>
<dbReference type="EMBL" id="LGAV01000001">
    <property type="protein sequence ID" value="KOS15985.1"/>
    <property type="molecule type" value="Genomic_DNA"/>
</dbReference>
<dbReference type="AlphaFoldDB" id="A0A0M9VQW8"/>
<proteinExistence type="inferred from homology"/>
<evidence type="ECO:0000256" key="1">
    <source>
        <dbReference type="ARBA" id="ARBA00006315"/>
    </source>
</evidence>
<dbReference type="VEuPathDB" id="FungiDB:Malapachy_3049"/>
<dbReference type="GeneID" id="28729404"/>
<keyword evidence="3" id="KW-1185">Reference proteome</keyword>
<name>A0A0M9VQW8_9BASI</name>
<protein>
    <submittedName>
        <fullName evidence="2">Uncharacterized protein</fullName>
    </submittedName>
</protein>
<reference evidence="2 3" key="1">
    <citation type="submission" date="2015-07" db="EMBL/GenBank/DDBJ databases">
        <title>Draft Genome Sequence of Malassezia furfur CBS1878 and Malassezia pachydermatis CBS1879.</title>
        <authorList>
            <person name="Triana S."/>
            <person name="Ohm R."/>
            <person name="Gonzalez A."/>
            <person name="DeCock H."/>
            <person name="Restrepo S."/>
            <person name="Celis A."/>
        </authorList>
    </citation>
    <scope>NUCLEOTIDE SEQUENCE [LARGE SCALE GENOMIC DNA]</scope>
    <source>
        <strain evidence="2 3">CBS 1879</strain>
    </source>
</reference>
<dbReference type="Pfam" id="PF01875">
    <property type="entry name" value="Memo"/>
    <property type="match status" value="1"/>
</dbReference>
<evidence type="ECO:0000313" key="2">
    <source>
        <dbReference type="EMBL" id="KOS15985.1"/>
    </source>
</evidence>
<dbReference type="PANTHER" id="PTHR11060">
    <property type="entry name" value="PROTEIN MEMO1"/>
    <property type="match status" value="1"/>
</dbReference>
<sequence>MSTRPASHAGTWYSADPAWAYACMDPSTIRTVLVLGPSHVSFLRGCALTQYASVDTPLGPIEVNAQLNEELRQSSLFQMMEHDLDIREHSLEMHYPYIRKVWDSHPVTIVPILVGDMSAFTRQKIAQYLAKYAADPSVGIVVSSDFCHWGERFRYTRYQASHDAAPQVLTSRSPSSAYAACPIHKSIEALDIDAMARISFDKGGVWHAHDRFKSYIMTTRNTICGQHPILLLLLMLYELEKQAK</sequence>
<accession>A0A0M9VQW8</accession>
<evidence type="ECO:0000313" key="3">
    <source>
        <dbReference type="Proteomes" id="UP000037751"/>
    </source>
</evidence>
<dbReference type="RefSeq" id="XP_017993617.1">
    <property type="nucleotide sequence ID" value="XM_018137528.1"/>
</dbReference>
<dbReference type="OrthoDB" id="417112at2759"/>
<comment type="similarity">
    <text evidence="1">Belongs to the MEMO1 family.</text>
</comment>
<dbReference type="CDD" id="cd07361">
    <property type="entry name" value="MEMO_like"/>
    <property type="match status" value="1"/>
</dbReference>
<dbReference type="NCBIfam" id="TIGR04336">
    <property type="entry name" value="AmmeMemoSam_B"/>
    <property type="match status" value="1"/>
</dbReference>
<dbReference type="InterPro" id="IPR002737">
    <property type="entry name" value="MEMO1_fam"/>
</dbReference>
<dbReference type="STRING" id="77020.A0A0M9VQW8"/>
<dbReference type="Proteomes" id="UP000037751">
    <property type="component" value="Unassembled WGS sequence"/>
</dbReference>
<organism evidence="2 3">
    <name type="scientific">Malassezia pachydermatis</name>
    <dbReference type="NCBI Taxonomy" id="77020"/>
    <lineage>
        <taxon>Eukaryota</taxon>
        <taxon>Fungi</taxon>
        <taxon>Dikarya</taxon>
        <taxon>Basidiomycota</taxon>
        <taxon>Ustilaginomycotina</taxon>
        <taxon>Malasseziomycetes</taxon>
        <taxon>Malasseziales</taxon>
        <taxon>Malasseziaceae</taxon>
        <taxon>Malassezia</taxon>
    </lineage>
</organism>
<dbReference type="PANTHER" id="PTHR11060:SF0">
    <property type="entry name" value="PROTEIN MEMO1"/>
    <property type="match status" value="1"/>
</dbReference>
<comment type="caution">
    <text evidence="2">The sequence shown here is derived from an EMBL/GenBank/DDBJ whole genome shotgun (WGS) entry which is preliminary data.</text>
</comment>